<dbReference type="AlphaFoldDB" id="A0AAD7NDD7"/>
<accession>A0AAD7NDD7</accession>
<reference evidence="1" key="1">
    <citation type="submission" date="2023-03" db="EMBL/GenBank/DDBJ databases">
        <title>Massive genome expansion in bonnet fungi (Mycena s.s.) driven by repeated elements and novel gene families across ecological guilds.</title>
        <authorList>
            <consortium name="Lawrence Berkeley National Laboratory"/>
            <person name="Harder C.B."/>
            <person name="Miyauchi S."/>
            <person name="Viragh M."/>
            <person name="Kuo A."/>
            <person name="Thoen E."/>
            <person name="Andreopoulos B."/>
            <person name="Lu D."/>
            <person name="Skrede I."/>
            <person name="Drula E."/>
            <person name="Henrissat B."/>
            <person name="Morin E."/>
            <person name="Kohler A."/>
            <person name="Barry K."/>
            <person name="LaButti K."/>
            <person name="Morin E."/>
            <person name="Salamov A."/>
            <person name="Lipzen A."/>
            <person name="Mereny Z."/>
            <person name="Hegedus B."/>
            <person name="Baldrian P."/>
            <person name="Stursova M."/>
            <person name="Weitz H."/>
            <person name="Taylor A."/>
            <person name="Grigoriev I.V."/>
            <person name="Nagy L.G."/>
            <person name="Martin F."/>
            <person name="Kauserud H."/>
        </authorList>
    </citation>
    <scope>NUCLEOTIDE SEQUENCE</scope>
    <source>
        <strain evidence="1">CBHHK182m</strain>
    </source>
</reference>
<dbReference type="Proteomes" id="UP001215598">
    <property type="component" value="Unassembled WGS sequence"/>
</dbReference>
<proteinExistence type="predicted"/>
<dbReference type="GO" id="GO:0006310">
    <property type="term" value="P:DNA recombination"/>
    <property type="evidence" value="ECO:0007669"/>
    <property type="project" value="InterPro"/>
</dbReference>
<dbReference type="EMBL" id="JARKIB010000048">
    <property type="protein sequence ID" value="KAJ7755953.1"/>
    <property type="molecule type" value="Genomic_DNA"/>
</dbReference>
<feature type="non-terminal residue" evidence="1">
    <location>
        <position position="1"/>
    </location>
</feature>
<comment type="caution">
    <text evidence="1">The sequence shown here is derived from an EMBL/GenBank/DDBJ whole genome shotgun (WGS) entry which is preliminary data.</text>
</comment>
<keyword evidence="2" id="KW-1185">Reference proteome</keyword>
<dbReference type="GO" id="GO:0015074">
    <property type="term" value="P:DNA integration"/>
    <property type="evidence" value="ECO:0007669"/>
    <property type="project" value="InterPro"/>
</dbReference>
<protein>
    <submittedName>
        <fullName evidence="1">Uncharacterized protein</fullName>
    </submittedName>
</protein>
<dbReference type="InterPro" id="IPR013762">
    <property type="entry name" value="Integrase-like_cat_sf"/>
</dbReference>
<feature type="non-terminal residue" evidence="1">
    <location>
        <position position="198"/>
    </location>
</feature>
<sequence>CDVIDIEGNPISRDEERPTYAHAQKMRAAMSYAFGRLQRIGLVPWQEPRTASGHPTGNPSVSEIVSSYMVSLRRRKVQAGETSVSSRAITEVRSTCKLVSLPLLNLLQDTIRQLYNYNSDQGRSTLPQAGGHVLTNNWCGPAIRLMIQAAITIAFACLLRFDEALRIQISDIEFLRDKQGNQTILKLMLRSRKTSQFG</sequence>
<name>A0AAD7NDD7_9AGAR</name>
<organism evidence="1 2">
    <name type="scientific">Mycena metata</name>
    <dbReference type="NCBI Taxonomy" id="1033252"/>
    <lineage>
        <taxon>Eukaryota</taxon>
        <taxon>Fungi</taxon>
        <taxon>Dikarya</taxon>
        <taxon>Basidiomycota</taxon>
        <taxon>Agaricomycotina</taxon>
        <taxon>Agaricomycetes</taxon>
        <taxon>Agaricomycetidae</taxon>
        <taxon>Agaricales</taxon>
        <taxon>Marasmiineae</taxon>
        <taxon>Mycenaceae</taxon>
        <taxon>Mycena</taxon>
    </lineage>
</organism>
<dbReference type="GO" id="GO:0003677">
    <property type="term" value="F:DNA binding"/>
    <property type="evidence" value="ECO:0007669"/>
    <property type="project" value="InterPro"/>
</dbReference>
<dbReference type="Gene3D" id="1.10.443.10">
    <property type="entry name" value="Intergrase catalytic core"/>
    <property type="match status" value="1"/>
</dbReference>
<evidence type="ECO:0000313" key="1">
    <source>
        <dbReference type="EMBL" id="KAJ7755953.1"/>
    </source>
</evidence>
<evidence type="ECO:0000313" key="2">
    <source>
        <dbReference type="Proteomes" id="UP001215598"/>
    </source>
</evidence>
<gene>
    <name evidence="1" type="ORF">B0H16DRAFT_1266184</name>
</gene>